<dbReference type="AlphaFoldDB" id="A0A6N9VM01"/>
<evidence type="ECO:0000313" key="4">
    <source>
        <dbReference type="Proteomes" id="UP000471648"/>
    </source>
</evidence>
<evidence type="ECO:0000313" key="3">
    <source>
        <dbReference type="EMBL" id="NEB73327.1"/>
    </source>
</evidence>
<name>A0A6N9VM01_STRMI</name>
<dbReference type="InterPro" id="IPR041261">
    <property type="entry name" value="R2K_2"/>
</dbReference>
<sequence>MADVPDVPRTLVLPPRLTSSARKLRDAAVRRGLHVVESAGFSVPELSRAPQGRAVHLRAGAVHLHAGPTFADAVAPALGVAPLEAPADWLARLPYAFTRREIRALPIGEAYLLRRPAFIKSPNDKSISALVYADGSRLPGPDAVDPQTVVLVSDVMTFAAEYRLHLLDGAVHTGSRYAAGGRLRLGPPTPDALAFGRDLLAAARQTLPSAIVVDVGVDDEGGWAVVEANAAWGSGCYEADPDRALDTVLRAAGPVTELCAYDRDFVRRPLRDDRPPS</sequence>
<dbReference type="Proteomes" id="UP000471648">
    <property type="component" value="Unassembled WGS sequence"/>
</dbReference>
<accession>A0A6N9VM01</accession>
<feature type="domain" description="ATP-grasp" evidence="1">
    <location>
        <begin position="97"/>
        <end position="246"/>
    </location>
</feature>
<protein>
    <submittedName>
        <fullName evidence="3">ATP-grasp domain-containing protein</fullName>
    </submittedName>
</protein>
<evidence type="ECO:0000259" key="1">
    <source>
        <dbReference type="Pfam" id="PF18299"/>
    </source>
</evidence>
<dbReference type="EMBL" id="JAAGME010001638">
    <property type="protein sequence ID" value="NEB72898.1"/>
    <property type="molecule type" value="Genomic_DNA"/>
</dbReference>
<evidence type="ECO:0000313" key="2">
    <source>
        <dbReference type="EMBL" id="NEB72898.1"/>
    </source>
</evidence>
<reference evidence="3 4" key="1">
    <citation type="submission" date="2020-01" db="EMBL/GenBank/DDBJ databases">
        <title>Insect and environment-associated Actinomycetes.</title>
        <authorList>
            <person name="Currrie C."/>
            <person name="Chevrette M."/>
            <person name="Carlson C."/>
            <person name="Stubbendieck R."/>
            <person name="Wendt-Pienkowski E."/>
        </authorList>
    </citation>
    <scope>NUCLEOTIDE SEQUENCE [LARGE SCALE GENOMIC DNA]</scope>
    <source>
        <strain evidence="3 4">SID14438</strain>
    </source>
</reference>
<dbReference type="Pfam" id="PF18299">
    <property type="entry name" value="R2K_2"/>
    <property type="match status" value="1"/>
</dbReference>
<organism evidence="3 4">
    <name type="scientific">Streptomyces microflavus</name>
    <name type="common">Streptomyces lipmanii</name>
    <dbReference type="NCBI Taxonomy" id="1919"/>
    <lineage>
        <taxon>Bacteria</taxon>
        <taxon>Bacillati</taxon>
        <taxon>Actinomycetota</taxon>
        <taxon>Actinomycetes</taxon>
        <taxon>Kitasatosporales</taxon>
        <taxon>Streptomycetaceae</taxon>
        <taxon>Streptomyces</taxon>
    </lineage>
</organism>
<dbReference type="RefSeq" id="WP_164359169.1">
    <property type="nucleotide sequence ID" value="NZ_JAAGME010001638.1"/>
</dbReference>
<comment type="caution">
    <text evidence="3">The sequence shown here is derived from an EMBL/GenBank/DDBJ whole genome shotgun (WGS) entry which is preliminary data.</text>
</comment>
<gene>
    <name evidence="2" type="ORF">G3I39_38355</name>
    <name evidence="3" type="ORF">G3I39_40650</name>
</gene>
<dbReference type="EMBL" id="JAAGME010001723">
    <property type="protein sequence ID" value="NEB73327.1"/>
    <property type="molecule type" value="Genomic_DNA"/>
</dbReference>
<proteinExistence type="predicted"/>